<keyword evidence="2" id="KW-0472">Membrane</keyword>
<dbReference type="AlphaFoldDB" id="A0A328B3U3"/>
<protein>
    <submittedName>
        <fullName evidence="3">Uncharacterized protein</fullName>
    </submittedName>
</protein>
<feature type="transmembrane region" description="Helical" evidence="2">
    <location>
        <begin position="36"/>
        <end position="54"/>
    </location>
</feature>
<comment type="caution">
    <text evidence="3">The sequence shown here is derived from an EMBL/GenBank/DDBJ whole genome shotgun (WGS) entry which is preliminary data.</text>
</comment>
<keyword evidence="2" id="KW-0812">Transmembrane</keyword>
<keyword evidence="2" id="KW-1133">Transmembrane helix</keyword>
<evidence type="ECO:0000313" key="3">
    <source>
        <dbReference type="EMBL" id="RAK59678.1"/>
    </source>
</evidence>
<evidence type="ECO:0000313" key="4">
    <source>
        <dbReference type="Proteomes" id="UP000249842"/>
    </source>
</evidence>
<gene>
    <name evidence="3" type="ORF">DJ021_07620</name>
</gene>
<name>A0A328B3U3_9CAUL</name>
<organism evidence="3 4">
    <name type="scientific">Phenylobacterium hankyongense</name>
    <dbReference type="NCBI Taxonomy" id="1813876"/>
    <lineage>
        <taxon>Bacteria</taxon>
        <taxon>Pseudomonadati</taxon>
        <taxon>Pseudomonadota</taxon>
        <taxon>Alphaproteobacteria</taxon>
        <taxon>Caulobacterales</taxon>
        <taxon>Caulobacteraceae</taxon>
        <taxon>Phenylobacterium</taxon>
    </lineage>
</organism>
<feature type="compositionally biased region" description="Polar residues" evidence="1">
    <location>
        <begin position="63"/>
        <end position="73"/>
    </location>
</feature>
<feature type="region of interest" description="Disordered" evidence="1">
    <location>
        <begin position="62"/>
        <end position="85"/>
    </location>
</feature>
<dbReference type="RefSeq" id="WP_111456971.1">
    <property type="nucleotide sequence ID" value="NZ_QFYP01000001.1"/>
</dbReference>
<sequence>MKPKVVVPWHYLVMLVLGVAVLALLLWRFGRTDKVLIGWLIGWLVLSRLVDTVYRRRRRRLAAQTNPGAQTKTGEADGSPRNSQD</sequence>
<accession>A0A328B3U3</accession>
<dbReference type="Proteomes" id="UP000249842">
    <property type="component" value="Unassembled WGS sequence"/>
</dbReference>
<evidence type="ECO:0000256" key="2">
    <source>
        <dbReference type="SAM" id="Phobius"/>
    </source>
</evidence>
<dbReference type="EMBL" id="QFYP01000001">
    <property type="protein sequence ID" value="RAK59678.1"/>
    <property type="molecule type" value="Genomic_DNA"/>
</dbReference>
<evidence type="ECO:0000256" key="1">
    <source>
        <dbReference type="SAM" id="MobiDB-lite"/>
    </source>
</evidence>
<feature type="transmembrane region" description="Helical" evidence="2">
    <location>
        <begin position="12"/>
        <end position="30"/>
    </location>
</feature>
<keyword evidence="4" id="KW-1185">Reference proteome</keyword>
<proteinExistence type="predicted"/>
<reference evidence="4" key="1">
    <citation type="submission" date="2018-05" db="EMBL/GenBank/DDBJ databases">
        <authorList>
            <person name="Li X."/>
        </authorList>
    </citation>
    <scope>NUCLEOTIDE SEQUENCE [LARGE SCALE GENOMIC DNA]</scope>
    <source>
        <strain evidence="4">HKS-05</strain>
    </source>
</reference>